<name>A0A168DET6_9BACL</name>
<gene>
    <name evidence="1" type="ORF">PGLA_24870</name>
</gene>
<sequence>MSDESQWFQISKGDERHIPSSAQLPDSFENLYDRHGLLPFPLGNDPASCKLLVKNSNIIPQCIEAYKRNIAGYGIALEYLPGENDATAIDDWNRAEKFLETCNLEDSPEEIIGMLIEDLESCGMADVEVAWPQGSEYPTIYRMKPQYIRCTTESNVSTIKRKRRIKSTKKIEEFSQNIYARRYAMKRGQSVVWFRLFGTEGEDNQIIPLRFGNDGPYGEPRWFGNTPGVVGSREAEELNVSYFSNGRMLSMILTVTNGRLTKQSMELLKNVKGSQSQGGILYLEAKGEETGGPLDEKVEKVAIKLDKLNDLLQQDALFLDYGKEKKADILSSFRLPPILVGQSSDYNRATAQAALRFAEEQIFEPYRKWIMDEIFNKRLFPTIGIFRVKATLRGPRIIDPEDRKQLLDFIADRGIMLVRDLIPIAEEVLDTTVDESKYTEEYLDTPIVQMINSQPALMTKDSDTDDIQDQVAMIAKRLLRQSDQEAGIHV</sequence>
<evidence type="ECO:0000313" key="2">
    <source>
        <dbReference type="Proteomes" id="UP000076967"/>
    </source>
</evidence>
<dbReference type="Proteomes" id="UP000076967">
    <property type="component" value="Unassembled WGS sequence"/>
</dbReference>
<evidence type="ECO:0000313" key="1">
    <source>
        <dbReference type="EMBL" id="OAB34131.1"/>
    </source>
</evidence>
<dbReference type="STRING" id="494026.PGLA_24870"/>
<dbReference type="PIRSF" id="PIRSF019260">
    <property type="entry name" value="PBSX_XkdE_prd"/>
    <property type="match status" value="1"/>
</dbReference>
<accession>A0A168DET6</accession>
<proteinExistence type="predicted"/>
<dbReference type="InterPro" id="IPR016753">
    <property type="entry name" value="PBSX_Firmicutes"/>
</dbReference>
<comment type="caution">
    <text evidence="1">The sequence shown here is derived from an EMBL/GenBank/DDBJ whole genome shotgun (WGS) entry which is preliminary data.</text>
</comment>
<dbReference type="EMBL" id="LVJH01000070">
    <property type="protein sequence ID" value="OAB34131.1"/>
    <property type="molecule type" value="Genomic_DNA"/>
</dbReference>
<reference evidence="1 2" key="1">
    <citation type="submission" date="2016-03" db="EMBL/GenBank/DDBJ databases">
        <title>Draft genome sequence of Paenibacillus glacialis DSM 22343.</title>
        <authorList>
            <person name="Shin S.-K."/>
            <person name="Yi H."/>
        </authorList>
    </citation>
    <scope>NUCLEOTIDE SEQUENCE [LARGE SCALE GENOMIC DNA]</scope>
    <source>
        <strain evidence="1 2">DSM 22343</strain>
    </source>
</reference>
<dbReference type="OrthoDB" id="2756373at2"/>
<keyword evidence="2" id="KW-1185">Reference proteome</keyword>
<organism evidence="1 2">
    <name type="scientific">Paenibacillus glacialis</name>
    <dbReference type="NCBI Taxonomy" id="494026"/>
    <lineage>
        <taxon>Bacteria</taxon>
        <taxon>Bacillati</taxon>
        <taxon>Bacillota</taxon>
        <taxon>Bacilli</taxon>
        <taxon>Bacillales</taxon>
        <taxon>Paenibacillaceae</taxon>
        <taxon>Paenibacillus</taxon>
    </lineage>
</organism>
<dbReference type="AlphaFoldDB" id="A0A168DET6"/>
<protein>
    <submittedName>
        <fullName evidence="1">Terminase</fullName>
    </submittedName>
</protein>